<dbReference type="InterPro" id="IPR007627">
    <property type="entry name" value="RNA_pol_sigma70_r2"/>
</dbReference>
<dbReference type="InterPro" id="IPR014284">
    <property type="entry name" value="RNA_pol_sigma-70_dom"/>
</dbReference>
<dbReference type="Gene3D" id="1.10.10.10">
    <property type="entry name" value="Winged helix-like DNA-binding domain superfamily/Winged helix DNA-binding domain"/>
    <property type="match status" value="1"/>
</dbReference>
<protein>
    <recommendedName>
        <fullName evidence="6">RNA polymerase sigma factor</fullName>
    </recommendedName>
</protein>
<evidence type="ECO:0000256" key="7">
    <source>
        <dbReference type="SAM" id="MobiDB-lite"/>
    </source>
</evidence>
<evidence type="ECO:0000256" key="2">
    <source>
        <dbReference type="ARBA" id="ARBA00023015"/>
    </source>
</evidence>
<dbReference type="InterPro" id="IPR013324">
    <property type="entry name" value="RNA_pol_sigma_r3/r4-like"/>
</dbReference>
<feature type="region of interest" description="Disordered" evidence="7">
    <location>
        <begin position="87"/>
        <end position="110"/>
    </location>
</feature>
<evidence type="ECO:0000313" key="11">
    <source>
        <dbReference type="Proteomes" id="UP000001964"/>
    </source>
</evidence>
<dbReference type="HOGENOM" id="CLU_047691_3_0_5"/>
<feature type="compositionally biased region" description="Basic and acidic residues" evidence="7">
    <location>
        <begin position="94"/>
        <end position="107"/>
    </location>
</feature>
<dbReference type="Proteomes" id="UP000001964">
    <property type="component" value="Chromosome"/>
</dbReference>
<evidence type="ECO:0000259" key="9">
    <source>
        <dbReference type="Pfam" id="PF08281"/>
    </source>
</evidence>
<dbReference type="KEGG" id="mmr:Mmar10_1194"/>
<dbReference type="OrthoDB" id="9784272at2"/>
<evidence type="ECO:0000256" key="1">
    <source>
        <dbReference type="ARBA" id="ARBA00010641"/>
    </source>
</evidence>
<keyword evidence="5 6" id="KW-0804">Transcription</keyword>
<dbReference type="AlphaFoldDB" id="Q0AQF0"/>
<gene>
    <name evidence="10" type="ordered locus">Mmar10_1194</name>
</gene>
<dbReference type="PANTHER" id="PTHR43133:SF8">
    <property type="entry name" value="RNA POLYMERASE SIGMA FACTOR HI_1459-RELATED"/>
    <property type="match status" value="1"/>
</dbReference>
<keyword evidence="2 6" id="KW-0805">Transcription regulation</keyword>
<dbReference type="GO" id="GO:0006352">
    <property type="term" value="P:DNA-templated transcription initiation"/>
    <property type="evidence" value="ECO:0007669"/>
    <property type="project" value="InterPro"/>
</dbReference>
<dbReference type="SUPFAM" id="SSF88659">
    <property type="entry name" value="Sigma3 and sigma4 domains of RNA polymerase sigma factors"/>
    <property type="match status" value="1"/>
</dbReference>
<accession>Q0AQF0</accession>
<feature type="domain" description="RNA polymerase sigma-70 region 2" evidence="8">
    <location>
        <begin position="26"/>
        <end position="89"/>
    </location>
</feature>
<dbReference type="Pfam" id="PF04542">
    <property type="entry name" value="Sigma70_r2"/>
    <property type="match status" value="1"/>
</dbReference>
<dbReference type="InterPro" id="IPR013249">
    <property type="entry name" value="RNA_pol_sigma70_r4_t2"/>
</dbReference>
<dbReference type="InterPro" id="IPR000838">
    <property type="entry name" value="RNA_pol_sigma70_ECF_CS"/>
</dbReference>
<dbReference type="InterPro" id="IPR013325">
    <property type="entry name" value="RNA_pol_sigma_r2"/>
</dbReference>
<dbReference type="GO" id="GO:0003677">
    <property type="term" value="F:DNA binding"/>
    <property type="evidence" value="ECO:0007669"/>
    <property type="project" value="UniProtKB-KW"/>
</dbReference>
<dbReference type="PROSITE" id="PS01063">
    <property type="entry name" value="SIGMA70_ECF"/>
    <property type="match status" value="1"/>
</dbReference>
<dbReference type="InterPro" id="IPR039425">
    <property type="entry name" value="RNA_pol_sigma-70-like"/>
</dbReference>
<dbReference type="PANTHER" id="PTHR43133">
    <property type="entry name" value="RNA POLYMERASE ECF-TYPE SIGMA FACTO"/>
    <property type="match status" value="1"/>
</dbReference>
<dbReference type="Gene3D" id="1.10.1740.10">
    <property type="match status" value="1"/>
</dbReference>
<reference evidence="10 11" key="1">
    <citation type="submission" date="2006-08" db="EMBL/GenBank/DDBJ databases">
        <title>Complete sequence of Maricaulis maris MCS10.</title>
        <authorList>
            <consortium name="US DOE Joint Genome Institute"/>
            <person name="Copeland A."/>
            <person name="Lucas S."/>
            <person name="Lapidus A."/>
            <person name="Barry K."/>
            <person name="Detter J.C."/>
            <person name="Glavina del Rio T."/>
            <person name="Hammon N."/>
            <person name="Israni S."/>
            <person name="Dalin E."/>
            <person name="Tice H."/>
            <person name="Pitluck S."/>
            <person name="Saunders E."/>
            <person name="Brettin T."/>
            <person name="Bruce D."/>
            <person name="Han C."/>
            <person name="Tapia R."/>
            <person name="Gilna P."/>
            <person name="Schmutz J."/>
            <person name="Larimer F."/>
            <person name="Land M."/>
            <person name="Hauser L."/>
            <person name="Kyrpides N."/>
            <person name="Mikhailova N."/>
            <person name="Viollier P."/>
            <person name="Stephens C."/>
            <person name="Richardson P."/>
        </authorList>
    </citation>
    <scope>NUCLEOTIDE SEQUENCE [LARGE SCALE GENOMIC DNA]</scope>
    <source>
        <strain evidence="10 11">MCS10</strain>
    </source>
</reference>
<dbReference type="EMBL" id="CP000449">
    <property type="protein sequence ID" value="ABI65487.1"/>
    <property type="molecule type" value="Genomic_DNA"/>
</dbReference>
<dbReference type="CDD" id="cd06171">
    <property type="entry name" value="Sigma70_r4"/>
    <property type="match status" value="1"/>
</dbReference>
<dbReference type="STRING" id="394221.Mmar10_1194"/>
<comment type="similarity">
    <text evidence="1 6">Belongs to the sigma-70 factor family. ECF subfamily.</text>
</comment>
<evidence type="ECO:0000256" key="3">
    <source>
        <dbReference type="ARBA" id="ARBA00023082"/>
    </source>
</evidence>
<keyword evidence="4 6" id="KW-0238">DNA-binding</keyword>
<dbReference type="eggNOG" id="COG1595">
    <property type="taxonomic scope" value="Bacteria"/>
</dbReference>
<evidence type="ECO:0000256" key="4">
    <source>
        <dbReference type="ARBA" id="ARBA00023125"/>
    </source>
</evidence>
<organism evidence="10 11">
    <name type="scientific">Maricaulis maris (strain MCS10)</name>
    <name type="common">Caulobacter maris</name>
    <dbReference type="NCBI Taxonomy" id="394221"/>
    <lineage>
        <taxon>Bacteria</taxon>
        <taxon>Pseudomonadati</taxon>
        <taxon>Pseudomonadota</taxon>
        <taxon>Alphaproteobacteria</taxon>
        <taxon>Maricaulales</taxon>
        <taxon>Maricaulaceae</taxon>
        <taxon>Maricaulis</taxon>
    </lineage>
</organism>
<name>Q0AQF0_MARMM</name>
<evidence type="ECO:0000256" key="5">
    <source>
        <dbReference type="ARBA" id="ARBA00023163"/>
    </source>
</evidence>
<dbReference type="NCBIfam" id="TIGR02937">
    <property type="entry name" value="sigma70-ECF"/>
    <property type="match status" value="1"/>
</dbReference>
<feature type="domain" description="RNA polymerase sigma factor 70 region 4 type 2" evidence="9">
    <location>
        <begin position="117"/>
        <end position="168"/>
    </location>
</feature>
<keyword evidence="11" id="KW-1185">Reference proteome</keyword>
<proteinExistence type="inferred from homology"/>
<dbReference type="GO" id="GO:0016987">
    <property type="term" value="F:sigma factor activity"/>
    <property type="evidence" value="ECO:0007669"/>
    <property type="project" value="UniProtKB-KW"/>
</dbReference>
<evidence type="ECO:0000259" key="8">
    <source>
        <dbReference type="Pfam" id="PF04542"/>
    </source>
</evidence>
<dbReference type="SUPFAM" id="SSF88946">
    <property type="entry name" value="Sigma2 domain of RNA polymerase sigma factors"/>
    <property type="match status" value="1"/>
</dbReference>
<evidence type="ECO:0000313" key="10">
    <source>
        <dbReference type="EMBL" id="ABI65487.1"/>
    </source>
</evidence>
<dbReference type="RefSeq" id="WP_011643134.1">
    <property type="nucleotide sequence ID" value="NC_008347.1"/>
</dbReference>
<dbReference type="InterPro" id="IPR036388">
    <property type="entry name" value="WH-like_DNA-bd_sf"/>
</dbReference>
<dbReference type="Pfam" id="PF08281">
    <property type="entry name" value="Sigma70_r4_2"/>
    <property type="match status" value="1"/>
</dbReference>
<keyword evidence="3 6" id="KW-0731">Sigma factor</keyword>
<sequence>MSSQPTDAALVAAARSGNDAAYARIVDRYQGAIRAFLRRLSPYDADADDLAQEVFLAGWTELRRLRQPERLKTWLFSIAWRKAKGQARTMARSRQRDHDWQDLRPDSETPQTERAIALRQALAQLPPDQRAAISLCLGEGWSHGDAANVLEMPLGTVKSHVLRGRARLAEILGVGDGQD</sequence>
<evidence type="ECO:0000256" key="6">
    <source>
        <dbReference type="RuleBase" id="RU000716"/>
    </source>
</evidence>